<dbReference type="GO" id="GO:0047804">
    <property type="term" value="F:cysteine-S-conjugate beta-lyase activity"/>
    <property type="evidence" value="ECO:0007669"/>
    <property type="project" value="UniProtKB-EC"/>
</dbReference>
<dbReference type="EMBL" id="JAWXYG010000008">
    <property type="protein sequence ID" value="KAK4265210.1"/>
    <property type="molecule type" value="Genomic_DNA"/>
</dbReference>
<evidence type="ECO:0000256" key="1">
    <source>
        <dbReference type="ARBA" id="ARBA00001933"/>
    </source>
</evidence>
<keyword evidence="15" id="KW-1185">Reference proteome</keyword>
<dbReference type="PANTHER" id="PTHR11808">
    <property type="entry name" value="TRANS-SULFURATION ENZYME FAMILY MEMBER"/>
    <property type="match status" value="1"/>
</dbReference>
<evidence type="ECO:0008006" key="16">
    <source>
        <dbReference type="Google" id="ProtNLM"/>
    </source>
</evidence>
<evidence type="ECO:0000256" key="9">
    <source>
        <dbReference type="ARBA" id="ARBA00049325"/>
    </source>
</evidence>
<evidence type="ECO:0000256" key="12">
    <source>
        <dbReference type="PIRSR" id="PIRSR001434-2"/>
    </source>
</evidence>
<dbReference type="FunFam" id="3.40.640.10:FF:000009">
    <property type="entry name" value="Cystathionine gamma-synthase homolog"/>
    <property type="match status" value="1"/>
</dbReference>
<evidence type="ECO:0000256" key="3">
    <source>
        <dbReference type="ARBA" id="ARBA00009077"/>
    </source>
</evidence>
<dbReference type="AlphaFoldDB" id="A0AAE1MHM7"/>
<evidence type="ECO:0000256" key="5">
    <source>
        <dbReference type="ARBA" id="ARBA00022640"/>
    </source>
</evidence>
<comment type="catalytic activity">
    <reaction evidence="9">
        <text>an S-substituted L-cysteine + H2O = a thiol + pyruvate + NH4(+)</text>
        <dbReference type="Rhea" id="RHEA:18121"/>
        <dbReference type="ChEBI" id="CHEBI:15361"/>
        <dbReference type="ChEBI" id="CHEBI:15377"/>
        <dbReference type="ChEBI" id="CHEBI:28938"/>
        <dbReference type="ChEBI" id="CHEBI:29256"/>
        <dbReference type="ChEBI" id="CHEBI:58717"/>
        <dbReference type="EC" id="4.4.1.13"/>
    </reaction>
    <physiologicalReaction direction="left-to-right" evidence="9">
        <dbReference type="Rhea" id="RHEA:18122"/>
    </physiologicalReaction>
</comment>
<dbReference type="InterPro" id="IPR015424">
    <property type="entry name" value="PyrdxlP-dep_Trfase"/>
</dbReference>
<dbReference type="Proteomes" id="UP001293593">
    <property type="component" value="Unassembled WGS sequence"/>
</dbReference>
<keyword evidence="6 12" id="KW-0663">Pyridoxal phosphate</keyword>
<evidence type="ECO:0000313" key="14">
    <source>
        <dbReference type="EMBL" id="KAK4265210.1"/>
    </source>
</evidence>
<evidence type="ECO:0000256" key="11">
    <source>
        <dbReference type="ARBA" id="ARBA00064715"/>
    </source>
</evidence>
<keyword evidence="8" id="KW-0456">Lyase</keyword>
<dbReference type="Pfam" id="PF01053">
    <property type="entry name" value="Cys_Met_Meta_PP"/>
    <property type="match status" value="1"/>
</dbReference>
<protein>
    <recommendedName>
        <fullName evidence="16">Cystathionine beta-lyase</fullName>
    </recommendedName>
</protein>
<dbReference type="SUPFAM" id="SSF53383">
    <property type="entry name" value="PLP-dependent transferases"/>
    <property type="match status" value="1"/>
</dbReference>
<organism evidence="14 15">
    <name type="scientific">Acacia crassicarpa</name>
    <name type="common">northern wattle</name>
    <dbReference type="NCBI Taxonomy" id="499986"/>
    <lineage>
        <taxon>Eukaryota</taxon>
        <taxon>Viridiplantae</taxon>
        <taxon>Streptophyta</taxon>
        <taxon>Embryophyta</taxon>
        <taxon>Tracheophyta</taxon>
        <taxon>Spermatophyta</taxon>
        <taxon>Magnoliopsida</taxon>
        <taxon>eudicotyledons</taxon>
        <taxon>Gunneridae</taxon>
        <taxon>Pentapetalae</taxon>
        <taxon>rosids</taxon>
        <taxon>fabids</taxon>
        <taxon>Fabales</taxon>
        <taxon>Fabaceae</taxon>
        <taxon>Caesalpinioideae</taxon>
        <taxon>mimosoid clade</taxon>
        <taxon>Acacieae</taxon>
        <taxon>Acacia</taxon>
    </lineage>
</organism>
<dbReference type="InterPro" id="IPR015421">
    <property type="entry name" value="PyrdxlP-dep_Trfase_major"/>
</dbReference>
<comment type="subcellular location">
    <subcellularLocation>
        <location evidence="2">Plastid</location>
        <location evidence="2">Chloroplast</location>
    </subcellularLocation>
</comment>
<dbReference type="Gene3D" id="3.40.640.10">
    <property type="entry name" value="Type I PLP-dependent aspartate aminotransferase-like (Major domain)"/>
    <property type="match status" value="1"/>
</dbReference>
<comment type="subunit">
    <text evidence="11">Forms homodimers. May form homotetramers from two homodimers.</text>
</comment>
<evidence type="ECO:0000256" key="2">
    <source>
        <dbReference type="ARBA" id="ARBA00004229"/>
    </source>
</evidence>
<keyword evidence="5" id="KW-0934">Plastid</keyword>
<dbReference type="GO" id="GO:0030170">
    <property type="term" value="F:pyridoxal phosphate binding"/>
    <property type="evidence" value="ECO:0007669"/>
    <property type="project" value="InterPro"/>
</dbReference>
<dbReference type="GO" id="GO:0019346">
    <property type="term" value="P:transsulfuration"/>
    <property type="evidence" value="ECO:0007669"/>
    <property type="project" value="InterPro"/>
</dbReference>
<comment type="caution">
    <text evidence="14">The sequence shown here is derived from an EMBL/GenBank/DDBJ whole genome shotgun (WGS) entry which is preliminary data.</text>
</comment>
<dbReference type="CDD" id="cd00614">
    <property type="entry name" value="CGS_like"/>
    <property type="match status" value="1"/>
</dbReference>
<reference evidence="14" key="1">
    <citation type="submission" date="2023-10" db="EMBL/GenBank/DDBJ databases">
        <title>Chromosome-level genome of the transformable northern wattle, Acacia crassicarpa.</title>
        <authorList>
            <person name="Massaro I."/>
            <person name="Sinha N.R."/>
            <person name="Poethig S."/>
            <person name="Leichty A.R."/>
        </authorList>
    </citation>
    <scope>NUCLEOTIDE SEQUENCE</scope>
    <source>
        <strain evidence="14">Acra3RX</strain>
        <tissue evidence="14">Leaf</tissue>
    </source>
</reference>
<accession>A0AAE1MHM7</accession>
<name>A0AAE1MHM7_9FABA</name>
<comment type="similarity">
    <text evidence="3 13">Belongs to the trans-sulfuration enzymes family.</text>
</comment>
<comment type="cofactor">
    <cofactor evidence="1 13">
        <name>pyridoxal 5'-phosphate</name>
        <dbReference type="ChEBI" id="CHEBI:597326"/>
    </cofactor>
</comment>
<keyword evidence="4" id="KW-0150">Chloroplast</keyword>
<dbReference type="InterPro" id="IPR000277">
    <property type="entry name" value="Cys/Met-Metab_PyrdxlP-dep_enz"/>
</dbReference>
<dbReference type="GO" id="GO:0009507">
    <property type="term" value="C:chloroplast"/>
    <property type="evidence" value="ECO:0007669"/>
    <property type="project" value="UniProtKB-SubCell"/>
</dbReference>
<keyword evidence="7" id="KW-0809">Transit peptide</keyword>
<evidence type="ECO:0000256" key="6">
    <source>
        <dbReference type="ARBA" id="ARBA00022898"/>
    </source>
</evidence>
<dbReference type="PANTHER" id="PTHR11808:SF50">
    <property type="entry name" value="CYSTATHIONINE BETA-LYASE"/>
    <property type="match status" value="1"/>
</dbReference>
<evidence type="ECO:0000256" key="7">
    <source>
        <dbReference type="ARBA" id="ARBA00022946"/>
    </source>
</evidence>
<comment type="catalytic activity">
    <reaction evidence="10">
        <text>L,L-cystathionine + H2O = L-homocysteine + pyruvate + NH4(+)</text>
        <dbReference type="Rhea" id="RHEA:13965"/>
        <dbReference type="ChEBI" id="CHEBI:15361"/>
        <dbReference type="ChEBI" id="CHEBI:15377"/>
        <dbReference type="ChEBI" id="CHEBI:28938"/>
        <dbReference type="ChEBI" id="CHEBI:58161"/>
        <dbReference type="ChEBI" id="CHEBI:58199"/>
    </reaction>
    <physiologicalReaction direction="left-to-right" evidence="10">
        <dbReference type="Rhea" id="RHEA:13966"/>
    </physiologicalReaction>
</comment>
<gene>
    <name evidence="14" type="ORF">QN277_026293</name>
</gene>
<evidence type="ECO:0000256" key="10">
    <source>
        <dbReference type="ARBA" id="ARBA00052283"/>
    </source>
</evidence>
<dbReference type="InterPro" id="IPR015422">
    <property type="entry name" value="PyrdxlP-dep_Trfase_small"/>
</dbReference>
<feature type="modified residue" description="N6-(pyridoxal phosphate)lysine" evidence="12">
    <location>
        <position position="255"/>
    </location>
</feature>
<evidence type="ECO:0000256" key="4">
    <source>
        <dbReference type="ARBA" id="ARBA00022528"/>
    </source>
</evidence>
<dbReference type="Gene3D" id="3.90.1150.10">
    <property type="entry name" value="Aspartate Aminotransferase, domain 1"/>
    <property type="match status" value="1"/>
</dbReference>
<evidence type="ECO:0000313" key="15">
    <source>
        <dbReference type="Proteomes" id="UP001293593"/>
    </source>
</evidence>
<proteinExistence type="inferred from homology"/>
<evidence type="ECO:0000256" key="8">
    <source>
        <dbReference type="ARBA" id="ARBA00023239"/>
    </source>
</evidence>
<evidence type="ECO:0000256" key="13">
    <source>
        <dbReference type="RuleBase" id="RU362118"/>
    </source>
</evidence>
<sequence length="463" mass="50814">MALSSTFLNPLVPSVTVNPHTKITSSGKGFRVNCLIKTEQTKTKTAVGETIVSPHKEKKEPSLSTLLVNYHADWDPFKATSTPIYQTATFKMKSATEFGEYGYSRSANPTRNTLEVLLAKLDNAKYAYCFSSGMSALTAVCELVNPGDEIITVEDIYGGSYNFINNLMARKEGIIVKKVNTSILENVREAISDKTKLLWLETPSNPQLKISDIREIAKIAHAYGAILFIDNSVMSPVLSNPLDLGADIVMHSATKFIAGNSSCMAGSLATNNKDLADLLNDYKNSTGCGLSPKDSWICLEGIKTMALRVEEKQRNAQIVAEFLASHPKVTEINYPGLRSDPGYELHKSQSKGPGSVLSFKTGSLPLSKQIVEDTKYFSMTVSFGGVGSSICLPWYTSHGPIPDQEKLRMGITKDLVRISVGIEDVEDLLQDLQNVLSIVPLIHCGQTRELNFQSQTRDLNFRV</sequence>
<dbReference type="PIRSF" id="PIRSF001434">
    <property type="entry name" value="CGS"/>
    <property type="match status" value="1"/>
</dbReference>